<evidence type="ECO:0000256" key="1">
    <source>
        <dbReference type="SAM" id="SignalP"/>
    </source>
</evidence>
<dbReference type="RefSeq" id="WP_350244890.1">
    <property type="nucleotide sequence ID" value="NZ_CP158299.1"/>
</dbReference>
<dbReference type="AlphaFoldDB" id="A0AAU7UE90"/>
<dbReference type="EMBL" id="CP158299">
    <property type="protein sequence ID" value="XBV86809.1"/>
    <property type="molecule type" value="Genomic_DNA"/>
</dbReference>
<feature type="signal peptide" evidence="1">
    <location>
        <begin position="1"/>
        <end position="25"/>
    </location>
</feature>
<organism evidence="2">
    <name type="scientific">Deinococcus sonorensis KR-87</name>
    <dbReference type="NCBI Taxonomy" id="694439"/>
    <lineage>
        <taxon>Bacteria</taxon>
        <taxon>Thermotogati</taxon>
        <taxon>Deinococcota</taxon>
        <taxon>Deinococci</taxon>
        <taxon>Deinococcales</taxon>
        <taxon>Deinococcaceae</taxon>
        <taxon>Deinococcus</taxon>
    </lineage>
</organism>
<evidence type="ECO:0008006" key="3">
    <source>
        <dbReference type="Google" id="ProtNLM"/>
    </source>
</evidence>
<reference evidence="2" key="1">
    <citation type="submission" date="2024-06" db="EMBL/GenBank/DDBJ databases">
        <title>Draft Genome Sequence of Deinococcus sonorensis Type Strain KR-87, a Biofilm Producing Representative of the Genus Deinococcus.</title>
        <authorList>
            <person name="Boren L.S."/>
            <person name="Grosso R.A."/>
            <person name="Hugenberg-Cox A.N."/>
            <person name="Hill J.T.E."/>
            <person name="Albert C.M."/>
            <person name="Tuohy J.M."/>
        </authorList>
    </citation>
    <scope>NUCLEOTIDE SEQUENCE</scope>
    <source>
        <strain evidence="2">KR-87</strain>
    </source>
</reference>
<evidence type="ECO:0000313" key="2">
    <source>
        <dbReference type="EMBL" id="XBV86809.1"/>
    </source>
</evidence>
<accession>A0AAU7UE90</accession>
<gene>
    <name evidence="2" type="ORF">ABOD76_11000</name>
</gene>
<proteinExistence type="predicted"/>
<dbReference type="KEGG" id="dsc:ABOD76_11000"/>
<name>A0AAU7UE90_9DEIO</name>
<feature type="chain" id="PRO_5043829205" description="Lipoprotein" evidence="1">
    <location>
        <begin position="26"/>
        <end position="205"/>
    </location>
</feature>
<dbReference type="PROSITE" id="PS51257">
    <property type="entry name" value="PROKAR_LIPOPROTEIN"/>
    <property type="match status" value="1"/>
</dbReference>
<protein>
    <recommendedName>
        <fullName evidence="3">Lipoprotein</fullName>
    </recommendedName>
</protein>
<sequence length="205" mass="21864">MKRLLLPLLLPVVLAACGSASPSLNGGRPDLPTGAEVRHPGVPGGATVYLNLLSDAGESYYQTSAVAGSTSTTVDPTAWRGKESGKTAALPTLVPADATVSDPGAQVLLLHWVMWQDSNSDGVRQPTEQLALMSHDRVAYVSKAVTISFKTATPDMQQRWTLASGWSRAAHFVYLPSGSSTYQRTLTSTTLERYELHVPTPVTSQ</sequence>
<keyword evidence="1" id="KW-0732">Signal</keyword>